<evidence type="ECO:0000313" key="8">
    <source>
        <dbReference type="Proteomes" id="UP001497497"/>
    </source>
</evidence>
<keyword evidence="4" id="KW-0472">Membrane</keyword>
<gene>
    <name evidence="7" type="ORF">GSLYS_00007619001</name>
</gene>
<dbReference type="Pfam" id="PF00431">
    <property type="entry name" value="CUB"/>
    <property type="match status" value="1"/>
</dbReference>
<keyword evidence="5" id="KW-0732">Signal</keyword>
<feature type="chain" id="PRO_5043976833" description="CUB domain-containing protein" evidence="5">
    <location>
        <begin position="28"/>
        <end position="652"/>
    </location>
</feature>
<feature type="signal peptide" evidence="5">
    <location>
        <begin position="1"/>
        <end position="27"/>
    </location>
</feature>
<evidence type="ECO:0000313" key="7">
    <source>
        <dbReference type="EMBL" id="CAL1533659.1"/>
    </source>
</evidence>
<feature type="transmembrane region" description="Helical" evidence="4">
    <location>
        <begin position="285"/>
        <end position="309"/>
    </location>
</feature>
<feature type="compositionally biased region" description="Basic and acidic residues" evidence="3">
    <location>
        <begin position="410"/>
        <end position="424"/>
    </location>
</feature>
<dbReference type="Gene3D" id="2.60.120.290">
    <property type="entry name" value="Spermadhesin, CUB domain"/>
    <property type="match status" value="1"/>
</dbReference>
<keyword evidence="1" id="KW-1015">Disulfide bond</keyword>
<feature type="compositionally biased region" description="Polar residues" evidence="3">
    <location>
        <begin position="528"/>
        <end position="542"/>
    </location>
</feature>
<accession>A0AAV2HHZ5</accession>
<comment type="caution">
    <text evidence="7">The sequence shown here is derived from an EMBL/GenBank/DDBJ whole genome shotgun (WGS) entry which is preliminary data.</text>
</comment>
<dbReference type="AlphaFoldDB" id="A0AAV2HHZ5"/>
<evidence type="ECO:0000256" key="5">
    <source>
        <dbReference type="SAM" id="SignalP"/>
    </source>
</evidence>
<dbReference type="EMBL" id="CAXITT010000149">
    <property type="protein sequence ID" value="CAL1533659.1"/>
    <property type="molecule type" value="Genomic_DNA"/>
</dbReference>
<keyword evidence="4" id="KW-1133">Transmembrane helix</keyword>
<dbReference type="CDD" id="cd00041">
    <property type="entry name" value="CUB"/>
    <property type="match status" value="1"/>
</dbReference>
<name>A0AAV2HHZ5_LYMST</name>
<evidence type="ECO:0000259" key="6">
    <source>
        <dbReference type="PROSITE" id="PS01180"/>
    </source>
</evidence>
<dbReference type="InterPro" id="IPR035914">
    <property type="entry name" value="Sperma_CUB_dom_sf"/>
</dbReference>
<feature type="region of interest" description="Disordered" evidence="3">
    <location>
        <begin position="387"/>
        <end position="580"/>
    </location>
</feature>
<feature type="compositionally biased region" description="Polar residues" evidence="3">
    <location>
        <begin position="556"/>
        <end position="565"/>
    </location>
</feature>
<keyword evidence="4" id="KW-0812">Transmembrane</keyword>
<evidence type="ECO:0000256" key="4">
    <source>
        <dbReference type="SAM" id="Phobius"/>
    </source>
</evidence>
<dbReference type="InterPro" id="IPR000859">
    <property type="entry name" value="CUB_dom"/>
</dbReference>
<sequence length="652" mass="72100">MVTVRGVITQQCLTGFLVLWMMSQVNSDSDCIRRRCDEKMINCSHSLIILVTDVTNGNLVRDRGAFENTKRVCMGRNWCDTSRVCGDTKKRQSLVVHYFCVNASHIHSRECSTNSTKVSAQSGFLQSPGYPGRTHYNNSQHCIWRIEAPQGNVMVLSLHDIHTSGDRSKCDGGLKVSCEEKGRWYAPFMLCGEAESPLNLMRCEKVDIELYPSAQVFPMRFWLSFHASPRDPYQPSNFQASLLPCSGWIYSMETRMRERFSNTDMGTLGTTTGAVMTNQENNTEVLVVMLSVISGFSAVLLVILIVVCVRCRVLQSSSSSEYTYSDPSAGLQAHNQYILSLESEKPRPQLADGYYEVADAIPPSQRGGTPTSPAYAEVESFVNLRKGPWSSSEEGAKCPKQPGGNGQQEDGSRSSVDDLRKDIVKVNGRLKPRGVSGLKTTERNDPQAKQKNSLTESRKSAGPTIIVPVLKKTSITENPVQPPQHGEADDDGYSAYEPIGEFSPVKPTNTVASPPVPKNHPSERKMSKPQSGATLITDNCSKTLDRIPGRNKFTQDRTNNSQLTPTKGCIPPGGNSGDLEQFSMRKTSVSAQTKTTASNFQEGSRTLPSKNSQLKIQALKNNNYKYTEYTEVPQSKGIVRNGIKMFEQRTVP</sequence>
<comment type="caution">
    <text evidence="2">Lacks conserved residue(s) required for the propagation of feature annotation.</text>
</comment>
<keyword evidence="8" id="KW-1185">Reference proteome</keyword>
<protein>
    <recommendedName>
        <fullName evidence="6">CUB domain-containing protein</fullName>
    </recommendedName>
</protein>
<dbReference type="SUPFAM" id="SSF49854">
    <property type="entry name" value="Spermadhesin, CUB domain"/>
    <property type="match status" value="1"/>
</dbReference>
<dbReference type="PROSITE" id="PS01180">
    <property type="entry name" value="CUB"/>
    <property type="match status" value="1"/>
</dbReference>
<evidence type="ECO:0000256" key="2">
    <source>
        <dbReference type="PROSITE-ProRule" id="PRU00059"/>
    </source>
</evidence>
<feature type="domain" description="CUB" evidence="6">
    <location>
        <begin position="111"/>
        <end position="170"/>
    </location>
</feature>
<proteinExistence type="predicted"/>
<organism evidence="7 8">
    <name type="scientific">Lymnaea stagnalis</name>
    <name type="common">Great pond snail</name>
    <name type="synonym">Helix stagnalis</name>
    <dbReference type="NCBI Taxonomy" id="6523"/>
    <lineage>
        <taxon>Eukaryota</taxon>
        <taxon>Metazoa</taxon>
        <taxon>Spiralia</taxon>
        <taxon>Lophotrochozoa</taxon>
        <taxon>Mollusca</taxon>
        <taxon>Gastropoda</taxon>
        <taxon>Heterobranchia</taxon>
        <taxon>Euthyneura</taxon>
        <taxon>Panpulmonata</taxon>
        <taxon>Hygrophila</taxon>
        <taxon>Lymnaeoidea</taxon>
        <taxon>Lymnaeidae</taxon>
        <taxon>Lymnaea</taxon>
    </lineage>
</organism>
<evidence type="ECO:0000256" key="3">
    <source>
        <dbReference type="SAM" id="MobiDB-lite"/>
    </source>
</evidence>
<dbReference type="SMART" id="SM00042">
    <property type="entry name" value="CUB"/>
    <property type="match status" value="1"/>
</dbReference>
<evidence type="ECO:0000256" key="1">
    <source>
        <dbReference type="ARBA" id="ARBA00023157"/>
    </source>
</evidence>
<reference evidence="7 8" key="1">
    <citation type="submission" date="2024-04" db="EMBL/GenBank/DDBJ databases">
        <authorList>
            <consortium name="Genoscope - CEA"/>
            <person name="William W."/>
        </authorList>
    </citation>
    <scope>NUCLEOTIDE SEQUENCE [LARGE SCALE GENOMIC DNA]</scope>
</reference>
<dbReference type="Proteomes" id="UP001497497">
    <property type="component" value="Unassembled WGS sequence"/>
</dbReference>